<keyword evidence="2" id="KW-1185">Reference proteome</keyword>
<dbReference type="EMBL" id="BGPR01001597">
    <property type="protein sequence ID" value="GBM57513.1"/>
    <property type="molecule type" value="Genomic_DNA"/>
</dbReference>
<name>A0A4Y2GVG2_ARAVE</name>
<dbReference type="AlphaFoldDB" id="A0A4Y2GVG2"/>
<sequence>MVAIETGYRRRNSFRVGRRSFVFATLARLAPNGKERATTAKPRRRMINYSRFMLKESPAILVGSKSPFFRFKSKDNPVLKYDAQLDNIVSVVV</sequence>
<organism evidence="1 2">
    <name type="scientific">Araneus ventricosus</name>
    <name type="common">Orbweaver spider</name>
    <name type="synonym">Epeira ventricosa</name>
    <dbReference type="NCBI Taxonomy" id="182803"/>
    <lineage>
        <taxon>Eukaryota</taxon>
        <taxon>Metazoa</taxon>
        <taxon>Ecdysozoa</taxon>
        <taxon>Arthropoda</taxon>
        <taxon>Chelicerata</taxon>
        <taxon>Arachnida</taxon>
        <taxon>Araneae</taxon>
        <taxon>Araneomorphae</taxon>
        <taxon>Entelegynae</taxon>
        <taxon>Araneoidea</taxon>
        <taxon>Araneidae</taxon>
        <taxon>Araneus</taxon>
    </lineage>
</organism>
<dbReference type="Proteomes" id="UP000499080">
    <property type="component" value="Unassembled WGS sequence"/>
</dbReference>
<protein>
    <submittedName>
        <fullName evidence="1">Uncharacterized protein</fullName>
    </submittedName>
</protein>
<accession>A0A4Y2GVG2</accession>
<evidence type="ECO:0000313" key="2">
    <source>
        <dbReference type="Proteomes" id="UP000499080"/>
    </source>
</evidence>
<gene>
    <name evidence="1" type="ORF">AVEN_137943_1</name>
</gene>
<proteinExistence type="predicted"/>
<reference evidence="1 2" key="1">
    <citation type="journal article" date="2019" name="Sci. Rep.">
        <title>Orb-weaving spider Araneus ventricosus genome elucidates the spidroin gene catalogue.</title>
        <authorList>
            <person name="Kono N."/>
            <person name="Nakamura H."/>
            <person name="Ohtoshi R."/>
            <person name="Moran D.A.P."/>
            <person name="Shinohara A."/>
            <person name="Yoshida Y."/>
            <person name="Fujiwara M."/>
            <person name="Mori M."/>
            <person name="Tomita M."/>
            <person name="Arakawa K."/>
        </authorList>
    </citation>
    <scope>NUCLEOTIDE SEQUENCE [LARGE SCALE GENOMIC DNA]</scope>
</reference>
<evidence type="ECO:0000313" key="1">
    <source>
        <dbReference type="EMBL" id="GBM57513.1"/>
    </source>
</evidence>
<comment type="caution">
    <text evidence="1">The sequence shown here is derived from an EMBL/GenBank/DDBJ whole genome shotgun (WGS) entry which is preliminary data.</text>
</comment>